<organism evidence="2 3">
    <name type="scientific">Mucilaginibacter angelicae</name>
    <dbReference type="NCBI Taxonomy" id="869718"/>
    <lineage>
        <taxon>Bacteria</taxon>
        <taxon>Pseudomonadati</taxon>
        <taxon>Bacteroidota</taxon>
        <taxon>Sphingobacteriia</taxon>
        <taxon>Sphingobacteriales</taxon>
        <taxon>Sphingobacteriaceae</taxon>
        <taxon>Mucilaginibacter</taxon>
    </lineage>
</organism>
<reference evidence="2 3" key="1">
    <citation type="submission" date="2024-09" db="EMBL/GenBank/DDBJ databases">
        <authorList>
            <person name="Sun Q."/>
            <person name="Mori K."/>
        </authorList>
    </citation>
    <scope>NUCLEOTIDE SEQUENCE [LARGE SCALE GENOMIC DNA]</scope>
    <source>
        <strain evidence="2 3">NCAIM B.02415</strain>
    </source>
</reference>
<gene>
    <name evidence="2" type="ORF">ACFFGT_28730</name>
</gene>
<evidence type="ECO:0000313" key="3">
    <source>
        <dbReference type="Proteomes" id="UP001589828"/>
    </source>
</evidence>
<dbReference type="InterPro" id="IPR014710">
    <property type="entry name" value="RmlC-like_jellyroll"/>
</dbReference>
<dbReference type="PROSITE" id="PS00888">
    <property type="entry name" value="CNMP_BINDING_1"/>
    <property type="match status" value="1"/>
</dbReference>
<dbReference type="InterPro" id="IPR018488">
    <property type="entry name" value="cNMP-bd_CS"/>
</dbReference>
<dbReference type="Pfam" id="PF00027">
    <property type="entry name" value="cNMP_binding"/>
    <property type="match status" value="1"/>
</dbReference>
<evidence type="ECO:0000313" key="2">
    <source>
        <dbReference type="EMBL" id="MFC0518234.1"/>
    </source>
</evidence>
<dbReference type="Gene3D" id="2.60.120.10">
    <property type="entry name" value="Jelly Rolls"/>
    <property type="match status" value="1"/>
</dbReference>
<protein>
    <submittedName>
        <fullName evidence="2">Crp/Fnr family transcriptional regulator</fullName>
    </submittedName>
</protein>
<accession>A0ABV6LFH9</accession>
<dbReference type="CDD" id="cd00038">
    <property type="entry name" value="CAP_ED"/>
    <property type="match status" value="1"/>
</dbReference>
<name>A0ABV6LFH9_9SPHI</name>
<keyword evidence="3" id="KW-1185">Reference proteome</keyword>
<dbReference type="InterPro" id="IPR018490">
    <property type="entry name" value="cNMP-bd_dom_sf"/>
</dbReference>
<comment type="caution">
    <text evidence="2">The sequence shown here is derived from an EMBL/GenBank/DDBJ whole genome shotgun (WGS) entry which is preliminary data.</text>
</comment>
<evidence type="ECO:0000259" key="1">
    <source>
        <dbReference type="PROSITE" id="PS50042"/>
    </source>
</evidence>
<dbReference type="Proteomes" id="UP001589828">
    <property type="component" value="Unassembled WGS sequence"/>
</dbReference>
<dbReference type="SUPFAM" id="SSF51206">
    <property type="entry name" value="cAMP-binding domain-like"/>
    <property type="match status" value="1"/>
</dbReference>
<dbReference type="PROSITE" id="PS50042">
    <property type="entry name" value="CNMP_BINDING_3"/>
    <property type="match status" value="1"/>
</dbReference>
<dbReference type="InterPro" id="IPR000595">
    <property type="entry name" value="cNMP-bd_dom"/>
</dbReference>
<dbReference type="EMBL" id="JBHLTS010000078">
    <property type="protein sequence ID" value="MFC0518234.1"/>
    <property type="molecule type" value="Genomic_DNA"/>
</dbReference>
<dbReference type="RefSeq" id="WP_377025960.1">
    <property type="nucleotide sequence ID" value="NZ_JBHLTS010000078.1"/>
</dbReference>
<feature type="domain" description="Cyclic nucleotide-binding" evidence="1">
    <location>
        <begin position="1"/>
        <end position="114"/>
    </location>
</feature>
<proteinExistence type="predicted"/>
<sequence length="171" mass="19839">MQNIISSEFLTMITVGAKITLVQEGEIARQMFFIKKGCVRVWFNNNGVDVTTQLFFEDEAAASLESFLYGEPSQFTIETLEPCEIAVFNKADFDKLLAEDAVFKDWFYQTALQKLLSHSKRLLTFIKNKPQDRYRELLANQPQLLQRIPQRYLASYLGITTVSLSRIRNRR</sequence>